<reference evidence="3 4" key="1">
    <citation type="submission" date="2016-09" db="EMBL/GenBank/DDBJ databases">
        <title>Chromobacterium muskegensis sp. nov., an insecticidal bacterium isolated from Sphagnum bogs.</title>
        <authorList>
            <person name="Sparks M.E."/>
            <person name="Blackburn M.B."/>
            <person name="Gundersen-Rindal D.E."/>
            <person name="Mitchell A."/>
            <person name="Farrar R."/>
            <person name="Kuhar D."/>
        </authorList>
    </citation>
    <scope>NUCLEOTIDE SEQUENCE [LARGE SCALE GENOMIC DNA]</scope>
    <source>
        <strain evidence="2 4">14B-1</strain>
        <strain evidence="1 3">37-2</strain>
    </source>
</reference>
<evidence type="ECO:0000313" key="3">
    <source>
        <dbReference type="Proteomes" id="UP000180088"/>
    </source>
</evidence>
<accession>A0A1S1X5K3</accession>
<dbReference type="STRING" id="1903179.BI347_15545"/>
<dbReference type="Pfam" id="PF05768">
    <property type="entry name" value="Glrx-like"/>
    <property type="match status" value="1"/>
</dbReference>
<dbReference type="EMBL" id="MKCT01000079">
    <property type="protein sequence ID" value="OHX16491.1"/>
    <property type="molecule type" value="Genomic_DNA"/>
</dbReference>
<comment type="caution">
    <text evidence="1">The sequence shown here is derived from an EMBL/GenBank/DDBJ whole genome shotgun (WGS) entry which is preliminary data.</text>
</comment>
<dbReference type="InterPro" id="IPR036249">
    <property type="entry name" value="Thioredoxin-like_sf"/>
</dbReference>
<protein>
    <submittedName>
        <fullName evidence="1">Glutaredoxin</fullName>
    </submittedName>
</protein>
<evidence type="ECO:0000313" key="1">
    <source>
        <dbReference type="EMBL" id="OHX14758.1"/>
    </source>
</evidence>
<keyword evidence="4" id="KW-1185">Reference proteome</keyword>
<dbReference type="Proteomes" id="UP000180088">
    <property type="component" value="Unassembled WGS sequence"/>
</dbReference>
<dbReference type="Gene3D" id="3.40.30.10">
    <property type="entry name" value="Glutaredoxin"/>
    <property type="match status" value="1"/>
</dbReference>
<dbReference type="RefSeq" id="WP_071114715.1">
    <property type="nucleotide sequence ID" value="NZ_MKCS01000001.1"/>
</dbReference>
<gene>
    <name evidence="2" type="ORF">BI344_21400</name>
    <name evidence="1" type="ORF">BI347_15545</name>
</gene>
<dbReference type="EMBL" id="MKCS01000001">
    <property type="protein sequence ID" value="OHX14758.1"/>
    <property type="molecule type" value="Genomic_DNA"/>
</dbReference>
<dbReference type="SUPFAM" id="SSF52833">
    <property type="entry name" value="Thioredoxin-like"/>
    <property type="match status" value="1"/>
</dbReference>
<dbReference type="AlphaFoldDB" id="A0A1S1X5K3"/>
<evidence type="ECO:0000313" key="2">
    <source>
        <dbReference type="EMBL" id="OHX16491.1"/>
    </source>
</evidence>
<organism evidence="1 3">
    <name type="scientific">Chromobacterium sphagni</name>
    <dbReference type="NCBI Taxonomy" id="1903179"/>
    <lineage>
        <taxon>Bacteria</taxon>
        <taxon>Pseudomonadati</taxon>
        <taxon>Pseudomonadota</taxon>
        <taxon>Betaproteobacteria</taxon>
        <taxon>Neisseriales</taxon>
        <taxon>Chromobacteriaceae</taxon>
        <taxon>Chromobacterium</taxon>
    </lineage>
</organism>
<evidence type="ECO:0000313" key="4">
    <source>
        <dbReference type="Proteomes" id="UP000180280"/>
    </source>
</evidence>
<dbReference type="InterPro" id="IPR008554">
    <property type="entry name" value="Glutaredoxin-like"/>
</dbReference>
<sequence length="79" mass="9250">MKLTLYFREYCSLCHQMLAELAPWRQQYGFELDVMDVDADPELERRFNELVPVLMDGEVEICHWHLDAARLAAHLGEIG</sequence>
<dbReference type="OrthoDB" id="8779161at2"/>
<name>A0A1S1X5K3_9NEIS</name>
<dbReference type="Proteomes" id="UP000180280">
    <property type="component" value="Unassembled WGS sequence"/>
</dbReference>
<proteinExistence type="predicted"/>